<gene>
    <name evidence="1" type="ORF">CEXT_91941</name>
</gene>
<proteinExistence type="predicted"/>
<sequence length="104" mass="11821">MLISYCDLDLRITVRETLTQEISHRASSSRAPSPCESAFTHPGYRLLIRHDFPLPLRVDRATGCFTVNASSIFSDEMAWKTAFTNRPLMNMCCEEELMVGCVLF</sequence>
<accession>A0AAV4XC73</accession>
<comment type="caution">
    <text evidence="1">The sequence shown here is derived from an EMBL/GenBank/DDBJ whole genome shotgun (WGS) entry which is preliminary data.</text>
</comment>
<evidence type="ECO:0000313" key="2">
    <source>
        <dbReference type="Proteomes" id="UP001054945"/>
    </source>
</evidence>
<evidence type="ECO:0000313" key="1">
    <source>
        <dbReference type="EMBL" id="GIY92712.1"/>
    </source>
</evidence>
<dbReference type="AlphaFoldDB" id="A0AAV4XC73"/>
<name>A0AAV4XC73_CAEEX</name>
<organism evidence="1 2">
    <name type="scientific">Caerostris extrusa</name>
    <name type="common">Bark spider</name>
    <name type="synonym">Caerostris bankana</name>
    <dbReference type="NCBI Taxonomy" id="172846"/>
    <lineage>
        <taxon>Eukaryota</taxon>
        <taxon>Metazoa</taxon>
        <taxon>Ecdysozoa</taxon>
        <taxon>Arthropoda</taxon>
        <taxon>Chelicerata</taxon>
        <taxon>Arachnida</taxon>
        <taxon>Araneae</taxon>
        <taxon>Araneomorphae</taxon>
        <taxon>Entelegynae</taxon>
        <taxon>Araneoidea</taxon>
        <taxon>Araneidae</taxon>
        <taxon>Caerostris</taxon>
    </lineage>
</organism>
<reference evidence="1 2" key="1">
    <citation type="submission" date="2021-06" db="EMBL/GenBank/DDBJ databases">
        <title>Caerostris extrusa draft genome.</title>
        <authorList>
            <person name="Kono N."/>
            <person name="Arakawa K."/>
        </authorList>
    </citation>
    <scope>NUCLEOTIDE SEQUENCE [LARGE SCALE GENOMIC DNA]</scope>
</reference>
<keyword evidence="2" id="KW-1185">Reference proteome</keyword>
<dbReference type="EMBL" id="BPLR01000186">
    <property type="protein sequence ID" value="GIY92712.1"/>
    <property type="molecule type" value="Genomic_DNA"/>
</dbReference>
<dbReference type="Proteomes" id="UP001054945">
    <property type="component" value="Unassembled WGS sequence"/>
</dbReference>
<protein>
    <submittedName>
        <fullName evidence="1">Uncharacterized protein</fullName>
    </submittedName>
</protein>